<dbReference type="InterPro" id="IPR050478">
    <property type="entry name" value="Ethylene_sulfur-biosynth"/>
</dbReference>
<dbReference type="PANTHER" id="PTHR43795">
    <property type="entry name" value="BIFUNCTIONAL ASPARTATE AMINOTRANSFERASE AND GLUTAMATE/ASPARTATE-PREPHENATE AMINOTRANSFERASE-RELATED"/>
    <property type="match status" value="1"/>
</dbReference>
<dbReference type="EMBL" id="CM007383">
    <property type="protein sequence ID" value="ONK76583.1"/>
    <property type="molecule type" value="Genomic_DNA"/>
</dbReference>
<dbReference type="Pfam" id="PF04863">
    <property type="entry name" value="EGF_alliinase"/>
    <property type="match status" value="1"/>
</dbReference>
<evidence type="ECO:0000259" key="3">
    <source>
        <dbReference type="Pfam" id="PF04863"/>
    </source>
</evidence>
<name>A0A5P1FFU2_ASPOF</name>
<dbReference type="InterPro" id="IPR006948">
    <property type="entry name" value="Alliinase_C"/>
</dbReference>
<protein>
    <recommendedName>
        <fullName evidence="7">Alliinase C-terminal domain-containing protein</fullName>
    </recommendedName>
</protein>
<feature type="domain" description="Alliinase EGF-like" evidence="3">
    <location>
        <begin position="2"/>
        <end position="25"/>
    </location>
</feature>
<dbReference type="OMA" id="ECYTCYT"/>
<dbReference type="Proteomes" id="UP000243459">
    <property type="component" value="Chromosome 3"/>
</dbReference>
<sequence>MHGAPTCECNTCYAGHDCSELLLNCSANVDSGDPVYLEPYWQRHAASSAVLVSGWHRMSYRTTGGNFISVELENHVRGLHRAVGNAVVDGRFIVFGTGSMQLINALVYALSPDSAGDGSVSPARVVASVPFYPAYKTQTEIFDSRENEWEGITSKWLNSSNENFIEFVTSPNNPDGLLKSSVLRGSSVIYDHCYYWPHYTAIPAPADEDIMMFSISKSSGHASSRFGWVLLKDEKLYKKALTYMRYSVMGVSRDTQLRMLKIIKVILKEVRGKEDIFMFGYETMREKWKRLNKLVSSSN</sequence>
<evidence type="ECO:0000313" key="6">
    <source>
        <dbReference type="Proteomes" id="UP000243459"/>
    </source>
</evidence>
<dbReference type="Gene3D" id="3.40.640.10">
    <property type="entry name" value="Type I PLP-dependent aspartate aminotransferase-like (Major domain)"/>
    <property type="match status" value="1"/>
</dbReference>
<keyword evidence="6" id="KW-1185">Reference proteome</keyword>
<dbReference type="InterPro" id="IPR037029">
    <property type="entry name" value="Alliinase_N_sf"/>
</dbReference>
<evidence type="ECO:0000259" key="4">
    <source>
        <dbReference type="Pfam" id="PF04864"/>
    </source>
</evidence>
<proteinExistence type="predicted"/>
<dbReference type="Gramene" id="ONK76583">
    <property type="protein sequence ID" value="ONK76583"/>
    <property type="gene ID" value="A4U43_C03F29820"/>
</dbReference>
<dbReference type="GO" id="GO:0008483">
    <property type="term" value="F:transaminase activity"/>
    <property type="evidence" value="ECO:0007669"/>
    <property type="project" value="TreeGrafter"/>
</dbReference>
<comment type="cofactor">
    <cofactor evidence="1">
        <name>pyridoxal 5'-phosphate</name>
        <dbReference type="ChEBI" id="CHEBI:597326"/>
    </cofactor>
</comment>
<evidence type="ECO:0000313" key="5">
    <source>
        <dbReference type="EMBL" id="ONK76583.1"/>
    </source>
</evidence>
<dbReference type="InterPro" id="IPR006947">
    <property type="entry name" value="EGF_alliinase"/>
</dbReference>
<feature type="domain" description="Alliinase C-terminal" evidence="4">
    <location>
        <begin position="27"/>
        <end position="299"/>
    </location>
</feature>
<dbReference type="OrthoDB" id="2020362at2759"/>
<dbReference type="PANTHER" id="PTHR43795:SF20">
    <property type="entry name" value="TRYPTOPHAN AMINOTRANSFERASE-RELATED PROTEIN 3"/>
    <property type="match status" value="1"/>
</dbReference>
<dbReference type="InterPro" id="IPR015424">
    <property type="entry name" value="PyrdxlP-dep_Trfase"/>
</dbReference>
<accession>A0A5P1FFU2</accession>
<evidence type="ECO:0000256" key="1">
    <source>
        <dbReference type="ARBA" id="ARBA00001933"/>
    </source>
</evidence>
<evidence type="ECO:0008006" key="7">
    <source>
        <dbReference type="Google" id="ProtNLM"/>
    </source>
</evidence>
<dbReference type="GO" id="GO:0006520">
    <property type="term" value="P:amino acid metabolic process"/>
    <property type="evidence" value="ECO:0007669"/>
    <property type="project" value="TreeGrafter"/>
</dbReference>
<dbReference type="SUPFAM" id="SSF53383">
    <property type="entry name" value="PLP-dependent transferases"/>
    <property type="match status" value="1"/>
</dbReference>
<dbReference type="InterPro" id="IPR015421">
    <property type="entry name" value="PyrdxlP-dep_Trfase_major"/>
</dbReference>
<gene>
    <name evidence="5" type="ORF">A4U43_C03F29820</name>
</gene>
<dbReference type="AlphaFoldDB" id="A0A5P1FFU2"/>
<dbReference type="GO" id="GO:0016846">
    <property type="term" value="F:carbon-sulfur lyase activity"/>
    <property type="evidence" value="ECO:0007669"/>
    <property type="project" value="InterPro"/>
</dbReference>
<reference evidence="6" key="1">
    <citation type="journal article" date="2017" name="Nat. Commun.">
        <title>The asparagus genome sheds light on the origin and evolution of a young Y chromosome.</title>
        <authorList>
            <person name="Harkess A."/>
            <person name="Zhou J."/>
            <person name="Xu C."/>
            <person name="Bowers J.E."/>
            <person name="Van der Hulst R."/>
            <person name="Ayyampalayam S."/>
            <person name="Mercati F."/>
            <person name="Riccardi P."/>
            <person name="McKain M.R."/>
            <person name="Kakrana A."/>
            <person name="Tang H."/>
            <person name="Ray J."/>
            <person name="Groenendijk J."/>
            <person name="Arikit S."/>
            <person name="Mathioni S.M."/>
            <person name="Nakano M."/>
            <person name="Shan H."/>
            <person name="Telgmann-Rauber A."/>
            <person name="Kanno A."/>
            <person name="Yue Z."/>
            <person name="Chen H."/>
            <person name="Li W."/>
            <person name="Chen Y."/>
            <person name="Xu X."/>
            <person name="Zhang Y."/>
            <person name="Luo S."/>
            <person name="Chen H."/>
            <person name="Gao J."/>
            <person name="Mao Z."/>
            <person name="Pires J.C."/>
            <person name="Luo M."/>
            <person name="Kudrna D."/>
            <person name="Wing R.A."/>
            <person name="Meyers B.C."/>
            <person name="Yi K."/>
            <person name="Kong H."/>
            <person name="Lavrijsen P."/>
            <person name="Sunseri F."/>
            <person name="Falavigna A."/>
            <person name="Ye Y."/>
            <person name="Leebens-Mack J.H."/>
            <person name="Chen G."/>
        </authorList>
    </citation>
    <scope>NUCLEOTIDE SEQUENCE [LARGE SCALE GENOMIC DNA]</scope>
    <source>
        <strain evidence="6">cv. DH0086</strain>
    </source>
</reference>
<dbReference type="Pfam" id="PF04864">
    <property type="entry name" value="Alliinase_C"/>
    <property type="match status" value="1"/>
</dbReference>
<keyword evidence="2" id="KW-0663">Pyridoxal phosphate</keyword>
<organism evidence="5 6">
    <name type="scientific">Asparagus officinalis</name>
    <name type="common">Garden asparagus</name>
    <dbReference type="NCBI Taxonomy" id="4686"/>
    <lineage>
        <taxon>Eukaryota</taxon>
        <taxon>Viridiplantae</taxon>
        <taxon>Streptophyta</taxon>
        <taxon>Embryophyta</taxon>
        <taxon>Tracheophyta</taxon>
        <taxon>Spermatophyta</taxon>
        <taxon>Magnoliopsida</taxon>
        <taxon>Liliopsida</taxon>
        <taxon>Asparagales</taxon>
        <taxon>Asparagaceae</taxon>
        <taxon>Asparagoideae</taxon>
        <taxon>Asparagus</taxon>
    </lineage>
</organism>
<dbReference type="Gene3D" id="2.10.25.30">
    <property type="entry name" value="EGF-like, alliinase"/>
    <property type="match status" value="1"/>
</dbReference>
<evidence type="ECO:0000256" key="2">
    <source>
        <dbReference type="ARBA" id="ARBA00022898"/>
    </source>
</evidence>